<dbReference type="PANTHER" id="PTHR33794">
    <property type="entry name" value="BACILLOLYSIN"/>
    <property type="match status" value="1"/>
</dbReference>
<dbReference type="Proteomes" id="UP000467006">
    <property type="component" value="Chromosome"/>
</dbReference>
<name>A0A7I7JVT7_9MYCO</name>
<evidence type="ECO:0000313" key="11">
    <source>
        <dbReference type="EMBL" id="BBX15920.1"/>
    </source>
</evidence>
<feature type="compositionally biased region" description="Low complexity" evidence="8">
    <location>
        <begin position="1"/>
        <end position="29"/>
    </location>
</feature>
<evidence type="ECO:0000256" key="7">
    <source>
        <dbReference type="PIRSR" id="PIRSR623612-1"/>
    </source>
</evidence>
<feature type="compositionally biased region" description="Basic and acidic residues" evidence="8">
    <location>
        <begin position="30"/>
        <end position="52"/>
    </location>
</feature>
<evidence type="ECO:0008006" key="13">
    <source>
        <dbReference type="Google" id="ProtNLM"/>
    </source>
</evidence>
<dbReference type="Pfam" id="PF01447">
    <property type="entry name" value="Peptidase_M4"/>
    <property type="match status" value="1"/>
</dbReference>
<dbReference type="GO" id="GO:0004222">
    <property type="term" value="F:metalloendopeptidase activity"/>
    <property type="evidence" value="ECO:0007669"/>
    <property type="project" value="InterPro"/>
</dbReference>
<organism evidence="11 12">
    <name type="scientific">Mycolicibacterium duvalii</name>
    <dbReference type="NCBI Taxonomy" id="39688"/>
    <lineage>
        <taxon>Bacteria</taxon>
        <taxon>Bacillati</taxon>
        <taxon>Actinomycetota</taxon>
        <taxon>Actinomycetes</taxon>
        <taxon>Mycobacteriales</taxon>
        <taxon>Mycobacteriaceae</taxon>
        <taxon>Mycolicibacterium</taxon>
    </lineage>
</organism>
<feature type="compositionally biased region" description="Basic and acidic residues" evidence="8">
    <location>
        <begin position="94"/>
        <end position="104"/>
    </location>
</feature>
<evidence type="ECO:0000256" key="5">
    <source>
        <dbReference type="ARBA" id="ARBA00022833"/>
    </source>
</evidence>
<proteinExistence type="inferred from homology"/>
<evidence type="ECO:0000256" key="3">
    <source>
        <dbReference type="ARBA" id="ARBA00022723"/>
    </source>
</evidence>
<dbReference type="KEGG" id="mdu:MDUV_07800"/>
<dbReference type="EMBL" id="AP022563">
    <property type="protein sequence ID" value="BBX15920.1"/>
    <property type="molecule type" value="Genomic_DNA"/>
</dbReference>
<dbReference type="InterPro" id="IPR013856">
    <property type="entry name" value="Peptidase_M4_domain"/>
</dbReference>
<comment type="similarity">
    <text evidence="1">Belongs to the peptidase M4 family.</text>
</comment>
<feature type="active site" evidence="7">
    <location>
        <position position="645"/>
    </location>
</feature>
<dbReference type="PRINTS" id="PR00730">
    <property type="entry name" value="THERMOLYSIN"/>
</dbReference>
<dbReference type="SUPFAM" id="SSF55486">
    <property type="entry name" value="Metalloproteases ('zincins'), catalytic domain"/>
    <property type="match status" value="1"/>
</dbReference>
<evidence type="ECO:0000256" key="8">
    <source>
        <dbReference type="SAM" id="MobiDB-lite"/>
    </source>
</evidence>
<dbReference type="Pfam" id="PF02868">
    <property type="entry name" value="Peptidase_M4_C"/>
    <property type="match status" value="1"/>
</dbReference>
<evidence type="ECO:0000256" key="2">
    <source>
        <dbReference type="ARBA" id="ARBA00022670"/>
    </source>
</evidence>
<reference evidence="11 12" key="1">
    <citation type="journal article" date="2019" name="Emerg. Microbes Infect.">
        <title>Comprehensive subspecies identification of 175 nontuberculous mycobacteria species based on 7547 genomic profiles.</title>
        <authorList>
            <person name="Matsumoto Y."/>
            <person name="Kinjo T."/>
            <person name="Motooka D."/>
            <person name="Nabeya D."/>
            <person name="Jung N."/>
            <person name="Uechi K."/>
            <person name="Horii T."/>
            <person name="Iida T."/>
            <person name="Fujita J."/>
            <person name="Nakamura S."/>
        </authorList>
    </citation>
    <scope>NUCLEOTIDE SEQUENCE [LARGE SCALE GENOMIC DNA]</scope>
    <source>
        <strain evidence="11 12">JCM 6396</strain>
    </source>
</reference>
<keyword evidence="5" id="KW-0862">Zinc</keyword>
<dbReference type="GO" id="GO:0006508">
    <property type="term" value="P:proteolysis"/>
    <property type="evidence" value="ECO:0007669"/>
    <property type="project" value="UniProtKB-KW"/>
</dbReference>
<keyword evidence="3" id="KW-0479">Metal-binding</keyword>
<keyword evidence="4" id="KW-0378">Hydrolase</keyword>
<dbReference type="Pfam" id="PF17963">
    <property type="entry name" value="Big_9"/>
    <property type="match status" value="1"/>
</dbReference>
<dbReference type="GO" id="GO:0046872">
    <property type="term" value="F:metal ion binding"/>
    <property type="evidence" value="ECO:0007669"/>
    <property type="project" value="UniProtKB-KW"/>
</dbReference>
<dbReference type="AlphaFoldDB" id="A0A7I7JVT7"/>
<keyword evidence="2" id="KW-0645">Protease</keyword>
<evidence type="ECO:0000256" key="6">
    <source>
        <dbReference type="ARBA" id="ARBA00023049"/>
    </source>
</evidence>
<dbReference type="InterPro" id="IPR023612">
    <property type="entry name" value="Peptidase_M4"/>
</dbReference>
<dbReference type="InterPro" id="IPR027268">
    <property type="entry name" value="Peptidase_M4/M1_CTD_sf"/>
</dbReference>
<gene>
    <name evidence="11" type="ORF">MDUV_07800</name>
</gene>
<evidence type="ECO:0000259" key="9">
    <source>
        <dbReference type="Pfam" id="PF01447"/>
    </source>
</evidence>
<protein>
    <recommendedName>
        <fullName evidence="13">Peptidase M4</fullName>
    </recommendedName>
</protein>
<feature type="region of interest" description="Disordered" evidence="8">
    <location>
        <begin position="1"/>
        <end position="104"/>
    </location>
</feature>
<dbReference type="Gene3D" id="3.10.170.10">
    <property type="match status" value="1"/>
</dbReference>
<dbReference type="PANTHER" id="PTHR33794:SF1">
    <property type="entry name" value="BACILLOLYSIN"/>
    <property type="match status" value="1"/>
</dbReference>
<dbReference type="CDD" id="cd09597">
    <property type="entry name" value="M4_TLP"/>
    <property type="match status" value="1"/>
</dbReference>
<evidence type="ECO:0000313" key="12">
    <source>
        <dbReference type="Proteomes" id="UP000467006"/>
    </source>
</evidence>
<keyword evidence="12" id="KW-1185">Reference proteome</keyword>
<feature type="domain" description="Peptidase M4" evidence="9">
    <location>
        <begin position="507"/>
        <end position="651"/>
    </location>
</feature>
<feature type="domain" description="Peptidase M4 C-terminal" evidence="10">
    <location>
        <begin position="665"/>
        <end position="813"/>
    </location>
</feature>
<sequence length="824" mass="86799">MLAGTPAAAASPSESSASESSGSESSGASERSERTPRADRGVSDGTRSIDRRRSARAAARGADREEPSRSPTRELKADPVEMVDATAAESEPEPPAKRAAPEKSRIAELTTDAATPEPAAPEKTSAAAAIAPTRAVTLRTVASARPVTVADILTDTLTWVGLGRFTDGLPVPAAPVPSIVESLWLAVRQTQYTWNNQRPRADVTVSGPGPDGEITGNLNAVDYDDADLTYTLRTGPEHGTVVLDGAGGFTYTPDGSGRADSFTVAIDDTVGNPFHVHGLAGLLGRSGPTRVEVIVAGSAAPTDLSDVTVVKDSGGRVAALDGRFTDRTVASAADAADVLNEMAATLGIAGGFARPSAITATRLGVGSSAETVYRLTESVAGVEVVGSDIILVTDIDGAVTGLFNNYRALNDTFDVTPDVTLDDLDEIRQAVYTLSPDNSLRNADLIVYALDDETPRLAWRVVVERPDNGELAPSAATVVFHADGPYVGDVIVTTGSASAYSATGYARDWLGNYRAITTQTREVSWYKVRELFDDARNITTYRTSYPFFGLLGPVLPGTVVKRGWFGWDRGSVSAHANAAVVYDYFATVLGRTSYDDAGAPIEISVRYAPALSRSYANAFWDPIAAQFVFGNQGYLQAALDVVAHEFAHAVVTSVVGGGEPVLDFAESGALNEAYADILGVLIEGKQGRDRWLMGEDSELGAIRNLANPGSIRTSLGPHRAHYDDRYTGSADDYGEHINSTIFSHAAYRMMTDPATAGIADDTWAAQFYQSLARLGAGARFVDGRVAVINTARALDFTAAQVTAIEKAFNDVGIVAGTTTSIIAA</sequence>
<accession>A0A7I7JVT7</accession>
<evidence type="ECO:0000259" key="10">
    <source>
        <dbReference type="Pfam" id="PF02868"/>
    </source>
</evidence>
<dbReference type="InterPro" id="IPR001570">
    <property type="entry name" value="Peptidase_M4_C_domain"/>
</dbReference>
<dbReference type="InterPro" id="IPR050728">
    <property type="entry name" value="Zinc_Metalloprotease_M4"/>
</dbReference>
<keyword evidence="6" id="KW-0482">Metalloprotease</keyword>
<evidence type="ECO:0000256" key="4">
    <source>
        <dbReference type="ARBA" id="ARBA00022801"/>
    </source>
</evidence>
<dbReference type="Gene3D" id="1.10.390.10">
    <property type="entry name" value="Neutral Protease Domain 2"/>
    <property type="match status" value="1"/>
</dbReference>
<feature type="active site" description="Proton donor" evidence="7">
    <location>
        <position position="736"/>
    </location>
</feature>
<feature type="compositionally biased region" description="Basic and acidic residues" evidence="8">
    <location>
        <begin position="61"/>
        <end position="79"/>
    </location>
</feature>
<evidence type="ECO:0000256" key="1">
    <source>
        <dbReference type="ARBA" id="ARBA00009388"/>
    </source>
</evidence>